<feature type="domain" description="Transglutaminase-like" evidence="1">
    <location>
        <begin position="195"/>
        <end position="267"/>
    </location>
</feature>
<dbReference type="InterPro" id="IPR002931">
    <property type="entry name" value="Transglutaminase-like"/>
</dbReference>
<dbReference type="RefSeq" id="WP_343053290.1">
    <property type="nucleotide sequence ID" value="NZ_JACIJJ010000004.1"/>
</dbReference>
<comment type="caution">
    <text evidence="2">The sequence shown here is derived from an EMBL/GenBank/DDBJ whole genome shotgun (WGS) entry which is preliminary data.</text>
</comment>
<keyword evidence="3" id="KW-1185">Reference proteome</keyword>
<dbReference type="Proteomes" id="UP000557739">
    <property type="component" value="Unassembled WGS sequence"/>
</dbReference>
<proteinExistence type="predicted"/>
<dbReference type="EMBL" id="JACIJJ010000004">
    <property type="protein sequence ID" value="MBB5699719.1"/>
    <property type="molecule type" value="Genomic_DNA"/>
</dbReference>
<evidence type="ECO:0000313" key="3">
    <source>
        <dbReference type="Proteomes" id="UP000557739"/>
    </source>
</evidence>
<dbReference type="Gene3D" id="3.10.620.30">
    <property type="match status" value="1"/>
</dbReference>
<sequence length="324" mass="35276">MRIRIAATLINAHKSSVDSSRKEVRLQILHVTSYAYRAPVELLAHRMMLRPRGSNALRLISADISCEPAAEIEWTMDVFGNLVAAASFPKLARRLVITNRLVVEQTAAIWPVLKIAPHAHRYPFNYSLQERLDLGALLVPEHADPEGRLAAWAKAQMLGGDPDTLSLLQDMNAAARIGISYVVREEAGTQAPLETLDFRSGSCRDLATLFIEAVRQLGFGARAVSGYLLDPTMLDDPGSSSGQHGATHAWAEVYLPCAGWVAFDPTNGRMGEAHLVPVAVGRSIAQLCPVDGRYVGTADMFLGMAVEVTISTADNAEHDAKDRR</sequence>
<keyword evidence="2" id="KW-0378">Hydrolase</keyword>
<dbReference type="SMART" id="SM00460">
    <property type="entry name" value="TGc"/>
    <property type="match status" value="1"/>
</dbReference>
<gene>
    <name evidence="2" type="ORF">FHR19_003085</name>
</gene>
<name>A0A7W9EJ09_9SPHN</name>
<dbReference type="Pfam" id="PF01841">
    <property type="entry name" value="Transglut_core"/>
    <property type="match status" value="1"/>
</dbReference>
<keyword evidence="2" id="KW-0645">Protease</keyword>
<dbReference type="GO" id="GO:0006508">
    <property type="term" value="P:proteolysis"/>
    <property type="evidence" value="ECO:0007669"/>
    <property type="project" value="UniProtKB-KW"/>
</dbReference>
<dbReference type="InterPro" id="IPR013589">
    <property type="entry name" value="Bac_transglu_N"/>
</dbReference>
<evidence type="ECO:0000259" key="1">
    <source>
        <dbReference type="SMART" id="SM00460"/>
    </source>
</evidence>
<dbReference type="AlphaFoldDB" id="A0A7W9EJ09"/>
<reference evidence="2 3" key="1">
    <citation type="submission" date="2020-08" db="EMBL/GenBank/DDBJ databases">
        <title>Genomic Encyclopedia of Type Strains, Phase IV (KMG-IV): sequencing the most valuable type-strain genomes for metagenomic binning, comparative biology and taxonomic classification.</title>
        <authorList>
            <person name="Goeker M."/>
        </authorList>
    </citation>
    <scope>NUCLEOTIDE SEQUENCE [LARGE SCALE GENOMIC DNA]</scope>
    <source>
        <strain evidence="2 3">DSM 27244</strain>
    </source>
</reference>
<dbReference type="PANTHER" id="PTHR33490:SF1">
    <property type="entry name" value="SLL1233 PROTEIN"/>
    <property type="match status" value="1"/>
</dbReference>
<accession>A0A7W9EJ09</accession>
<dbReference type="SUPFAM" id="SSF54001">
    <property type="entry name" value="Cysteine proteinases"/>
    <property type="match status" value="1"/>
</dbReference>
<dbReference type="PANTHER" id="PTHR33490">
    <property type="entry name" value="BLR5614 PROTEIN-RELATED"/>
    <property type="match status" value="1"/>
</dbReference>
<evidence type="ECO:0000313" key="2">
    <source>
        <dbReference type="EMBL" id="MBB5699719.1"/>
    </source>
</evidence>
<dbReference type="Pfam" id="PF08379">
    <property type="entry name" value="Bact_transglu_N"/>
    <property type="match status" value="1"/>
</dbReference>
<organism evidence="2 3">
    <name type="scientific">Sphingomonas yantingensis</name>
    <dbReference type="NCBI Taxonomy" id="1241761"/>
    <lineage>
        <taxon>Bacteria</taxon>
        <taxon>Pseudomonadati</taxon>
        <taxon>Pseudomonadota</taxon>
        <taxon>Alphaproteobacteria</taxon>
        <taxon>Sphingomonadales</taxon>
        <taxon>Sphingomonadaceae</taxon>
        <taxon>Sphingomonas</taxon>
    </lineage>
</organism>
<dbReference type="InterPro" id="IPR038765">
    <property type="entry name" value="Papain-like_cys_pep_sf"/>
</dbReference>
<dbReference type="GO" id="GO:0008233">
    <property type="term" value="F:peptidase activity"/>
    <property type="evidence" value="ECO:0007669"/>
    <property type="project" value="UniProtKB-KW"/>
</dbReference>
<protein>
    <submittedName>
        <fullName evidence="2">Transglutaminase-like putative cysteine protease</fullName>
    </submittedName>
</protein>